<organism evidence="1 2">
    <name type="scientific">Mycolicibacterium hippocampi</name>
    <dbReference type="NCBI Taxonomy" id="659824"/>
    <lineage>
        <taxon>Bacteria</taxon>
        <taxon>Bacillati</taxon>
        <taxon>Actinomycetota</taxon>
        <taxon>Actinomycetes</taxon>
        <taxon>Mycobacteriales</taxon>
        <taxon>Mycobacteriaceae</taxon>
        <taxon>Mycolicibacterium</taxon>
    </lineage>
</organism>
<dbReference type="GO" id="GO:0003677">
    <property type="term" value="F:DNA binding"/>
    <property type="evidence" value="ECO:0007669"/>
    <property type="project" value="UniProtKB-KW"/>
</dbReference>
<dbReference type="Proteomes" id="UP000465304">
    <property type="component" value="Unassembled WGS sequence"/>
</dbReference>
<proteinExistence type="predicted"/>
<dbReference type="EMBL" id="BLLB01000002">
    <property type="protein sequence ID" value="GFH00021.1"/>
    <property type="molecule type" value="Genomic_DNA"/>
</dbReference>
<comment type="caution">
    <text evidence="1">The sequence shown here is derived from an EMBL/GenBank/DDBJ whole genome shotgun (WGS) entry which is preliminary data.</text>
</comment>
<name>A0A7I9ZG77_9MYCO</name>
<reference evidence="1 2" key="1">
    <citation type="journal article" date="2019" name="Emerg. Microbes Infect.">
        <title>Comprehensive subspecies identification of 175 nontuberculous mycobacteria species based on 7547 genomic profiles.</title>
        <authorList>
            <person name="Matsumoto Y."/>
            <person name="Kinjo T."/>
            <person name="Motooka D."/>
            <person name="Nabeya D."/>
            <person name="Jung N."/>
            <person name="Uechi K."/>
            <person name="Horii T."/>
            <person name="Iida T."/>
            <person name="Fujita J."/>
            <person name="Nakamura S."/>
        </authorList>
    </citation>
    <scope>NUCLEOTIDE SEQUENCE [LARGE SCALE GENOMIC DNA]</scope>
    <source>
        <strain evidence="1 2">JCM 30996</strain>
    </source>
</reference>
<keyword evidence="2" id="KW-1185">Reference proteome</keyword>
<evidence type="ECO:0000313" key="2">
    <source>
        <dbReference type="Proteomes" id="UP000465304"/>
    </source>
</evidence>
<gene>
    <name evidence="1" type="ORF">MHIP_05040</name>
</gene>
<dbReference type="AlphaFoldDB" id="A0A7I9ZG77"/>
<evidence type="ECO:0000313" key="1">
    <source>
        <dbReference type="EMBL" id="GFH00021.1"/>
    </source>
</evidence>
<accession>A0A7I9ZG77</accession>
<protein>
    <submittedName>
        <fullName evidence="1">Putative DNA-binding protein</fullName>
    </submittedName>
</protein>
<sequence length="194" mass="20854">MRMAKNTASEENEREWAENLVRHVGATAKALRGKRSAKWLSDRTAELGYRIPPTVIAKLDSGHRGAVLSVPELLVLAAALGAPPLALLLPTDPAADVEALPGKAMPVSEFVGWFTDDTDAAPDGVTRDPAARERLALAASLNTAAGRIHFARDLLLRAERQGNAADVAQYRQMYEGAVDDHARIREALLTGTAR</sequence>
<keyword evidence="1" id="KW-0238">DNA-binding</keyword>